<dbReference type="GO" id="GO:0016020">
    <property type="term" value="C:membrane"/>
    <property type="evidence" value="ECO:0007669"/>
    <property type="project" value="UniProtKB-SubCell"/>
</dbReference>
<feature type="transmembrane region" description="Helical" evidence="7">
    <location>
        <begin position="21"/>
        <end position="39"/>
    </location>
</feature>
<dbReference type="GO" id="GO:0089702">
    <property type="term" value="F:undecaprenyl-phosphate glucose phosphotransferase activity"/>
    <property type="evidence" value="ECO:0007669"/>
    <property type="project" value="TreeGrafter"/>
</dbReference>
<keyword evidence="10" id="KW-1185">Reference proteome</keyword>
<dbReference type="GO" id="GO:0009242">
    <property type="term" value="P:colanic acid biosynthetic process"/>
    <property type="evidence" value="ECO:0007669"/>
    <property type="project" value="TreeGrafter"/>
</dbReference>
<organism evidence="9 10">
    <name type="scientific">Sandaracinus amylolyticus</name>
    <dbReference type="NCBI Taxonomy" id="927083"/>
    <lineage>
        <taxon>Bacteria</taxon>
        <taxon>Pseudomonadati</taxon>
        <taxon>Myxococcota</taxon>
        <taxon>Polyangia</taxon>
        <taxon>Polyangiales</taxon>
        <taxon>Sandaracinaceae</taxon>
        <taxon>Sandaracinus</taxon>
    </lineage>
</organism>
<feature type="transmembrane region" description="Helical" evidence="7">
    <location>
        <begin position="114"/>
        <end position="135"/>
    </location>
</feature>
<evidence type="ECO:0000256" key="5">
    <source>
        <dbReference type="ARBA" id="ARBA00022989"/>
    </source>
</evidence>
<dbReference type="InterPro" id="IPR017475">
    <property type="entry name" value="EPS_sugar_tfrase"/>
</dbReference>
<dbReference type="OrthoDB" id="9808602at2"/>
<dbReference type="SUPFAM" id="SSF51735">
    <property type="entry name" value="NAD(P)-binding Rossmann-fold domains"/>
    <property type="match status" value="1"/>
</dbReference>
<evidence type="ECO:0000313" key="10">
    <source>
        <dbReference type="Proteomes" id="UP000034883"/>
    </source>
</evidence>
<protein>
    <submittedName>
        <fullName evidence="9">Capsular polysaccharide synthesis enzyme CpsA, sugar transferase</fullName>
    </submittedName>
</protein>
<dbReference type="STRING" id="927083.DB32_004233"/>
<dbReference type="Gene3D" id="3.40.50.720">
    <property type="entry name" value="NAD(P)-binding Rossmann-like Domain"/>
    <property type="match status" value="1"/>
</dbReference>
<accession>A0A0F6SFK1</accession>
<evidence type="ECO:0000256" key="6">
    <source>
        <dbReference type="ARBA" id="ARBA00023136"/>
    </source>
</evidence>
<dbReference type="PANTHER" id="PTHR30576">
    <property type="entry name" value="COLANIC BIOSYNTHESIS UDP-GLUCOSE LIPID CARRIER TRANSFERASE"/>
    <property type="match status" value="1"/>
</dbReference>
<dbReference type="InterPro" id="IPR036291">
    <property type="entry name" value="NAD(P)-bd_dom_sf"/>
</dbReference>
<dbReference type="NCBIfam" id="TIGR03023">
    <property type="entry name" value="WcaJ_sugtrans"/>
    <property type="match status" value="1"/>
</dbReference>
<comment type="subcellular location">
    <subcellularLocation>
        <location evidence="1">Membrane</location>
        <topology evidence="1">Multi-pass membrane protein</topology>
    </subcellularLocation>
</comment>
<dbReference type="EMBL" id="CP011125">
    <property type="protein sequence ID" value="AKF07084.1"/>
    <property type="molecule type" value="Genomic_DNA"/>
</dbReference>
<dbReference type="PANTHER" id="PTHR30576:SF21">
    <property type="entry name" value="UDP-GLUCOSE:UNDECAPRENYL-PHOSPHATE GLUCOSE-1-PHOSPHATE TRANSFERASE"/>
    <property type="match status" value="1"/>
</dbReference>
<dbReference type="InterPro" id="IPR017473">
    <property type="entry name" value="Undecaprenyl-P_gluc_Ptfrase"/>
</dbReference>
<keyword evidence="6 7" id="KW-0472">Membrane</keyword>
<dbReference type="RefSeq" id="WP_053234384.1">
    <property type="nucleotide sequence ID" value="NZ_CP011125.1"/>
</dbReference>
<comment type="similarity">
    <text evidence="2">Belongs to the bacterial sugar transferase family.</text>
</comment>
<dbReference type="InterPro" id="IPR003362">
    <property type="entry name" value="Bact_transf"/>
</dbReference>
<evidence type="ECO:0000259" key="8">
    <source>
        <dbReference type="Pfam" id="PF02397"/>
    </source>
</evidence>
<dbReference type="KEGG" id="samy:DB32_004233"/>
<dbReference type="NCBIfam" id="TIGR03025">
    <property type="entry name" value="EPS_sugtrans"/>
    <property type="match status" value="1"/>
</dbReference>
<evidence type="ECO:0000313" key="9">
    <source>
        <dbReference type="EMBL" id="AKF07084.1"/>
    </source>
</evidence>
<gene>
    <name evidence="9" type="ORF">DB32_004233</name>
</gene>
<dbReference type="Proteomes" id="UP000034883">
    <property type="component" value="Chromosome"/>
</dbReference>
<dbReference type="AlphaFoldDB" id="A0A0F6SFK1"/>
<dbReference type="Pfam" id="PF13727">
    <property type="entry name" value="CoA_binding_3"/>
    <property type="match status" value="1"/>
</dbReference>
<name>A0A0F6SFK1_9BACT</name>
<feature type="transmembrane region" description="Helical" evidence="7">
    <location>
        <begin position="51"/>
        <end position="72"/>
    </location>
</feature>
<dbReference type="Pfam" id="PF02397">
    <property type="entry name" value="Bac_transf"/>
    <property type="match status" value="1"/>
</dbReference>
<reference evidence="9 10" key="1">
    <citation type="submission" date="2015-03" db="EMBL/GenBank/DDBJ databases">
        <title>Genome assembly of Sandaracinus amylolyticus DSM 53668.</title>
        <authorList>
            <person name="Sharma G."/>
            <person name="Subramanian S."/>
        </authorList>
    </citation>
    <scope>NUCLEOTIDE SEQUENCE [LARGE SCALE GENOMIC DNA]</scope>
    <source>
        <strain evidence="9 10">DSM 53668</strain>
    </source>
</reference>
<evidence type="ECO:0000256" key="4">
    <source>
        <dbReference type="ARBA" id="ARBA00022692"/>
    </source>
</evidence>
<evidence type="ECO:0000256" key="7">
    <source>
        <dbReference type="SAM" id="Phobius"/>
    </source>
</evidence>
<feature type="transmembrane region" description="Helical" evidence="7">
    <location>
        <begin position="84"/>
        <end position="102"/>
    </location>
</feature>
<proteinExistence type="inferred from homology"/>
<evidence type="ECO:0000256" key="3">
    <source>
        <dbReference type="ARBA" id="ARBA00022679"/>
    </source>
</evidence>
<sequence length="471" mass="53222">MARKTGLIRPTGGGNTAGLARLADTVCIIAGYVAAVWFYDQADWRTDDTVATLLAVLAYLLVAETTGLYQTWRGVPIPKELMRVWGTWVPVIPMLLGVAFLLKLSEEFSRVATITWFVLSPLAMCSVRIVARLTLRRLREQGRNTRQVAIVGVTEIGEMLARRISTSPWLGMNILGFFDDRTPDRLPELPTGRAQLVGTFEDVVERSKRGEIDAVYIALPLRAEPRVQDLLRRLADSTASVYLVPDFFVFDLLHGRWSSLGDLPVISIFETPFYGVDGVLKRLEDVVLGTMALLVASPVMIVVSVIIKLTSKGPIFFKQRRYGLNGEVIEVLKFRSMRVAEDGPVVKQATKDDPRITPIGKFIRRTSIDELPQLFHVVGGSMSLVGPRPHAVAHNEEYRKRIQGYMLRHKVKPGLTGWAQVNGWRGETDTLEKMEKRIEHDLEYIRRWGLFFDLWIIFLTVFGRKVRQNAY</sequence>
<feature type="transmembrane region" description="Helical" evidence="7">
    <location>
        <begin position="286"/>
        <end position="307"/>
    </location>
</feature>
<keyword evidence="5 7" id="KW-1133">Transmembrane helix</keyword>
<keyword evidence="4 7" id="KW-0812">Transmembrane</keyword>
<feature type="domain" description="Bacterial sugar transferase" evidence="8">
    <location>
        <begin position="281"/>
        <end position="462"/>
    </location>
</feature>
<evidence type="ECO:0000256" key="1">
    <source>
        <dbReference type="ARBA" id="ARBA00004141"/>
    </source>
</evidence>
<keyword evidence="3 9" id="KW-0808">Transferase</keyword>
<evidence type="ECO:0000256" key="2">
    <source>
        <dbReference type="ARBA" id="ARBA00006464"/>
    </source>
</evidence>